<dbReference type="PANTHER" id="PTHR21503:SF8">
    <property type="entry name" value="F-BOX ASSOCIATED DOMAIN-CONTAINING PROTEIN-RELATED"/>
    <property type="match status" value="1"/>
</dbReference>
<dbReference type="InterPro" id="IPR012885">
    <property type="entry name" value="F-box_Sdz-33"/>
</dbReference>
<keyword evidence="3" id="KW-1185">Reference proteome</keyword>
<dbReference type="OrthoDB" id="5883878at2759"/>
<accession>G0N7V2</accession>
<sequence length="326" mass="36886">MTSFSLLRVPYVAQKEILSKMTPLDLYFLSQSSKRAKRLVRHSPMKKLGIELKIIGKVKTGQITIKHSDIAYNIIVVSTESYADDGEFKIHERNGGYYYLIFSDDVPTQMNVLMNYFHEVFGMNLSAVDLSVLNKLTLESIIDMIISRQPEIQDLKLQDIEEPGLDVTELLEKVRTVNKLWINAKLKSGFGFIFENVPQEAAFCQADWFTCQNLLCSEWEKLFVTGAPLTNSDINHLVEKWMEGNLPKLKFVAVKSEMFHDETPVAGIFPPVSEDEDLPQNLKSIEAWNVLLDVNTGTTLTNANGVTAKLGFQSGNNSIFFLYVSD</sequence>
<dbReference type="EMBL" id="GL379848">
    <property type="protein sequence ID" value="EGT54904.1"/>
    <property type="molecule type" value="Genomic_DNA"/>
</dbReference>
<evidence type="ECO:0000259" key="1">
    <source>
        <dbReference type="PROSITE" id="PS50181"/>
    </source>
</evidence>
<dbReference type="PROSITE" id="PS50181">
    <property type="entry name" value="FBOX"/>
    <property type="match status" value="1"/>
</dbReference>
<dbReference type="Pfam" id="PF00646">
    <property type="entry name" value="F-box"/>
    <property type="match status" value="1"/>
</dbReference>
<dbReference type="Pfam" id="PF07735">
    <property type="entry name" value="FBA_2"/>
    <property type="match status" value="1"/>
</dbReference>
<protein>
    <recommendedName>
        <fullName evidence="1">F-box domain-containing protein</fullName>
    </recommendedName>
</protein>
<gene>
    <name evidence="2" type="ORF">CAEBREN_13931</name>
</gene>
<name>G0N7V2_CAEBE</name>
<evidence type="ECO:0000313" key="2">
    <source>
        <dbReference type="EMBL" id="EGT54904.1"/>
    </source>
</evidence>
<dbReference type="AlphaFoldDB" id="G0N7V2"/>
<proteinExistence type="predicted"/>
<organism evidence="3">
    <name type="scientific">Caenorhabditis brenneri</name>
    <name type="common">Nematode worm</name>
    <dbReference type="NCBI Taxonomy" id="135651"/>
    <lineage>
        <taxon>Eukaryota</taxon>
        <taxon>Metazoa</taxon>
        <taxon>Ecdysozoa</taxon>
        <taxon>Nematoda</taxon>
        <taxon>Chromadorea</taxon>
        <taxon>Rhabditida</taxon>
        <taxon>Rhabditina</taxon>
        <taxon>Rhabditomorpha</taxon>
        <taxon>Rhabditoidea</taxon>
        <taxon>Rhabditidae</taxon>
        <taxon>Peloderinae</taxon>
        <taxon>Caenorhabditis</taxon>
    </lineage>
</organism>
<dbReference type="PANTHER" id="PTHR21503">
    <property type="entry name" value="F-BOX-CONTAINING HYPOTHETICAL PROTEIN C.ELEGANS"/>
    <property type="match status" value="1"/>
</dbReference>
<reference evidence="3" key="1">
    <citation type="submission" date="2011-07" db="EMBL/GenBank/DDBJ databases">
        <authorList>
            <consortium name="Caenorhabditis brenneri Sequencing and Analysis Consortium"/>
            <person name="Wilson R.K."/>
        </authorList>
    </citation>
    <scope>NUCLEOTIDE SEQUENCE [LARGE SCALE GENOMIC DNA]</scope>
    <source>
        <strain evidence="3">PB2801</strain>
    </source>
</reference>
<feature type="domain" description="F-box" evidence="1">
    <location>
        <begin position="3"/>
        <end position="48"/>
    </location>
</feature>
<dbReference type="InterPro" id="IPR001810">
    <property type="entry name" value="F-box_dom"/>
</dbReference>
<dbReference type="Proteomes" id="UP000008068">
    <property type="component" value="Unassembled WGS sequence"/>
</dbReference>
<dbReference type="HOGENOM" id="CLU_073933_0_0_1"/>
<dbReference type="InParanoid" id="G0N7V2"/>
<evidence type="ECO:0000313" key="3">
    <source>
        <dbReference type="Proteomes" id="UP000008068"/>
    </source>
</evidence>